<feature type="non-terminal residue" evidence="2">
    <location>
        <position position="152"/>
    </location>
</feature>
<feature type="compositionally biased region" description="Polar residues" evidence="1">
    <location>
        <begin position="143"/>
        <end position="152"/>
    </location>
</feature>
<accession>D8Q531</accession>
<dbReference type="InParanoid" id="D8Q531"/>
<name>D8Q531_SCHCM</name>
<dbReference type="Proteomes" id="UP000007431">
    <property type="component" value="Unassembled WGS sequence"/>
</dbReference>
<dbReference type="GeneID" id="9589806"/>
<sequence>MSIKVGRAPEILPTLETALTAAVTLRTLSATLDLAFCRAKLWHAAAMRKLGFTKFTSLMSSPAIHEVSEKFKAHANSSTSMWYTAERGDLERALAAVGRPAKMIIGWFFDQISADQRPTAPATTAEDPKSTIPRRFSNAEKAPNSSVISLSA</sequence>
<feature type="region of interest" description="Disordered" evidence="1">
    <location>
        <begin position="118"/>
        <end position="152"/>
    </location>
</feature>
<protein>
    <submittedName>
        <fullName evidence="2">Uncharacterized protein</fullName>
    </submittedName>
</protein>
<dbReference type="RefSeq" id="XP_003031800.1">
    <property type="nucleotide sequence ID" value="XM_003031754.1"/>
</dbReference>
<dbReference type="VEuPathDB" id="FungiDB:SCHCODRAFT_02503266"/>
<evidence type="ECO:0000313" key="2">
    <source>
        <dbReference type="EMBL" id="EFI96897.1"/>
    </source>
</evidence>
<dbReference type="OrthoDB" id="10517781at2759"/>
<evidence type="ECO:0000256" key="1">
    <source>
        <dbReference type="SAM" id="MobiDB-lite"/>
    </source>
</evidence>
<organism evidence="3">
    <name type="scientific">Schizophyllum commune (strain H4-8 / FGSC 9210)</name>
    <name type="common">Split gill fungus</name>
    <dbReference type="NCBI Taxonomy" id="578458"/>
    <lineage>
        <taxon>Eukaryota</taxon>
        <taxon>Fungi</taxon>
        <taxon>Dikarya</taxon>
        <taxon>Basidiomycota</taxon>
        <taxon>Agaricomycotina</taxon>
        <taxon>Agaricomycetes</taxon>
        <taxon>Agaricomycetidae</taxon>
        <taxon>Agaricales</taxon>
        <taxon>Schizophyllaceae</taxon>
        <taxon>Schizophyllum</taxon>
    </lineage>
</organism>
<keyword evidence="3" id="KW-1185">Reference proteome</keyword>
<dbReference type="AlphaFoldDB" id="D8Q531"/>
<reference evidence="2 3" key="1">
    <citation type="journal article" date="2010" name="Nat. Biotechnol.">
        <title>Genome sequence of the model mushroom Schizophyllum commune.</title>
        <authorList>
            <person name="Ohm R.A."/>
            <person name="de Jong J.F."/>
            <person name="Lugones L.G."/>
            <person name="Aerts A."/>
            <person name="Kothe E."/>
            <person name="Stajich J.E."/>
            <person name="de Vries R.P."/>
            <person name="Record E."/>
            <person name="Levasseur A."/>
            <person name="Baker S.E."/>
            <person name="Bartholomew K.A."/>
            <person name="Coutinho P.M."/>
            <person name="Erdmann S."/>
            <person name="Fowler T.J."/>
            <person name="Gathman A.C."/>
            <person name="Lombard V."/>
            <person name="Henrissat B."/>
            <person name="Knabe N."/>
            <person name="Kuees U."/>
            <person name="Lilly W.W."/>
            <person name="Lindquist E."/>
            <person name="Lucas S."/>
            <person name="Magnuson J.K."/>
            <person name="Piumi F."/>
            <person name="Raudaskoski M."/>
            <person name="Salamov A."/>
            <person name="Schmutz J."/>
            <person name="Schwarze F.W.M.R."/>
            <person name="vanKuyk P.A."/>
            <person name="Horton J.S."/>
            <person name="Grigoriev I.V."/>
            <person name="Woesten H.A.B."/>
        </authorList>
    </citation>
    <scope>NUCLEOTIDE SEQUENCE [LARGE SCALE GENOMIC DNA]</scope>
    <source>
        <strain evidence="3">H4-8 / FGSC 9210</strain>
    </source>
</reference>
<dbReference type="EMBL" id="GL377306">
    <property type="protein sequence ID" value="EFI96897.1"/>
    <property type="molecule type" value="Genomic_DNA"/>
</dbReference>
<dbReference type="KEGG" id="scm:SCHCO_02503266"/>
<dbReference type="HOGENOM" id="CLU_1723399_0_0_1"/>
<evidence type="ECO:0000313" key="3">
    <source>
        <dbReference type="Proteomes" id="UP000007431"/>
    </source>
</evidence>
<proteinExistence type="predicted"/>
<gene>
    <name evidence="2" type="ORF">SCHCODRAFT_109085</name>
</gene>